<dbReference type="Proteomes" id="UP000663525">
    <property type="component" value="Chromosome"/>
</dbReference>
<protein>
    <submittedName>
        <fullName evidence="1">Uncharacterized protein</fullName>
    </submittedName>
</protein>
<reference evidence="1" key="1">
    <citation type="submission" date="2020-11" db="EMBL/GenBank/DDBJ databases">
        <title>Carbohydrate-dependent, anaerobic sulfur respiration: A novel catabolism in halophilic archaea.</title>
        <authorList>
            <person name="Sorokin D.Y."/>
            <person name="Messina E."/>
            <person name="Smedile F."/>
            <person name="La Cono V."/>
            <person name="Hallsworth J.E."/>
            <person name="Yakimov M.M."/>
        </authorList>
    </citation>
    <scope>NUCLEOTIDE SEQUENCE</scope>
    <source>
        <strain evidence="1">HSR12-1</strain>
    </source>
</reference>
<gene>
    <name evidence="1" type="ORF">HSR121_1113</name>
</gene>
<evidence type="ECO:0000313" key="1">
    <source>
        <dbReference type="EMBL" id="QSG05460.1"/>
    </source>
</evidence>
<sequence length="80" mass="9318">MHGNFFEGILLTIPLFPAREVIIQGLLILNSIRPKSELLMHRINTQATESVFNTPFVLYSSYFRRSTLDICRFQSHRAYS</sequence>
<organism evidence="1 2">
    <name type="scientific">Halapricum desulfuricans</name>
    <dbReference type="NCBI Taxonomy" id="2841257"/>
    <lineage>
        <taxon>Archaea</taxon>
        <taxon>Methanobacteriati</taxon>
        <taxon>Methanobacteriota</taxon>
        <taxon>Stenosarchaea group</taxon>
        <taxon>Halobacteria</taxon>
        <taxon>Halobacteriales</taxon>
        <taxon>Haloarculaceae</taxon>
        <taxon>Halapricum</taxon>
    </lineage>
</organism>
<dbReference type="AlphaFoldDB" id="A0A897MTJ8"/>
<evidence type="ECO:0000313" key="2">
    <source>
        <dbReference type="Proteomes" id="UP000663525"/>
    </source>
</evidence>
<name>A0A897MTJ8_9EURY</name>
<proteinExistence type="predicted"/>
<accession>A0A897MTJ8</accession>
<dbReference type="EMBL" id="CP064787">
    <property type="protein sequence ID" value="QSG05460.1"/>
    <property type="molecule type" value="Genomic_DNA"/>
</dbReference>